<dbReference type="AlphaFoldDB" id="A0A090S004"/>
<dbReference type="EMBL" id="BBMR01000004">
    <property type="protein sequence ID" value="GAL19844.1"/>
    <property type="molecule type" value="Genomic_DNA"/>
</dbReference>
<proteinExistence type="predicted"/>
<keyword evidence="1" id="KW-0449">Lipoprotein</keyword>
<organism evidence="1 2">
    <name type="scientific">Vibrio maritimus</name>
    <dbReference type="NCBI Taxonomy" id="990268"/>
    <lineage>
        <taxon>Bacteria</taxon>
        <taxon>Pseudomonadati</taxon>
        <taxon>Pseudomonadota</taxon>
        <taxon>Gammaproteobacteria</taxon>
        <taxon>Vibrionales</taxon>
        <taxon>Vibrionaceae</taxon>
        <taxon>Vibrio</taxon>
    </lineage>
</organism>
<gene>
    <name evidence="1" type="ORF">JCM19235_1200</name>
</gene>
<dbReference type="STRING" id="990268.JCM19235_1200"/>
<evidence type="ECO:0000313" key="2">
    <source>
        <dbReference type="Proteomes" id="UP000029228"/>
    </source>
</evidence>
<accession>A0A090S004</accession>
<keyword evidence="2" id="KW-1185">Reference proteome</keyword>
<reference evidence="1 2" key="1">
    <citation type="submission" date="2014-09" db="EMBL/GenBank/DDBJ databases">
        <title>Vibrio maritimus JCM 19235. (C45) whole genome shotgun sequence.</title>
        <authorList>
            <person name="Sawabe T."/>
            <person name="Meirelles P."/>
            <person name="Nakanishi M."/>
            <person name="Sayaka M."/>
            <person name="Hattori M."/>
            <person name="Ohkuma M."/>
        </authorList>
    </citation>
    <scope>NUCLEOTIDE SEQUENCE [LARGE SCALE GENOMIC DNA]</scope>
    <source>
        <strain evidence="2">JCM19235</strain>
    </source>
</reference>
<dbReference type="Proteomes" id="UP000029228">
    <property type="component" value="Unassembled WGS sequence"/>
</dbReference>
<sequence>MSTTLLAGCSQPFNQLQSEQAQVVEVRVDANMDVSQCQWKGDVRGSEGHWYTYLFFSNASLTEGAVNEIKNQTAALGGDTVLLLTPVDFETSVTLFGTAYRCKNKAEA</sequence>
<comment type="caution">
    <text evidence="1">The sequence shown here is derived from an EMBL/GenBank/DDBJ whole genome shotgun (WGS) entry which is preliminary data.</text>
</comment>
<dbReference type="InterPro" id="IPR025294">
    <property type="entry name" value="DUF4156"/>
</dbReference>
<evidence type="ECO:0000313" key="1">
    <source>
        <dbReference type="EMBL" id="GAL19844.1"/>
    </source>
</evidence>
<protein>
    <submittedName>
        <fullName evidence="1">Putative outer membrane lipoprotein</fullName>
    </submittedName>
</protein>
<reference evidence="1 2" key="2">
    <citation type="submission" date="2014-09" db="EMBL/GenBank/DDBJ databases">
        <authorList>
            <consortium name="NBRP consortium"/>
            <person name="Sawabe T."/>
            <person name="Meirelles P."/>
            <person name="Nakanishi M."/>
            <person name="Sayaka M."/>
            <person name="Hattori M."/>
            <person name="Ohkuma M."/>
        </authorList>
    </citation>
    <scope>NUCLEOTIDE SEQUENCE [LARGE SCALE GENOMIC DNA]</scope>
    <source>
        <strain evidence="2">JCM19235</strain>
    </source>
</reference>
<name>A0A090S004_9VIBR</name>
<dbReference type="Pfam" id="PF13698">
    <property type="entry name" value="DUF4156"/>
    <property type="match status" value="1"/>
</dbReference>